<dbReference type="AlphaFoldDB" id="G0UNI8"/>
<accession>G0UNI8</accession>
<protein>
    <recommendedName>
        <fullName evidence="3">Antigen 2</fullName>
    </recommendedName>
</protein>
<gene>
    <name evidence="2" type="ORF">TCIL3000_6_1830</name>
</gene>
<evidence type="ECO:0000313" key="2">
    <source>
        <dbReference type="EMBL" id="CCC90948.1"/>
    </source>
</evidence>
<evidence type="ECO:0000256" key="1">
    <source>
        <dbReference type="SAM" id="MobiDB-lite"/>
    </source>
</evidence>
<sequence>MSVPEWAKSECTIDEAKNYLRSGNTVDFFELVTSNILREHPLDVVAFTLDLVEHCSEVNGASVPNDYSPKKVDDNRYLREKNVCEFLDEWILALLKERPETDAARMEFHLRYLRSLSDKKGNSNCASAESPADKPSN</sequence>
<proteinExistence type="predicted"/>
<name>G0UNI8_TRYCI</name>
<feature type="region of interest" description="Disordered" evidence="1">
    <location>
        <begin position="118"/>
        <end position="137"/>
    </location>
</feature>
<dbReference type="VEuPathDB" id="TriTrypDB:TcIL3000_6_1830"/>
<organism evidence="2">
    <name type="scientific">Trypanosoma congolense (strain IL3000)</name>
    <dbReference type="NCBI Taxonomy" id="1068625"/>
    <lineage>
        <taxon>Eukaryota</taxon>
        <taxon>Discoba</taxon>
        <taxon>Euglenozoa</taxon>
        <taxon>Kinetoplastea</taxon>
        <taxon>Metakinetoplastina</taxon>
        <taxon>Trypanosomatida</taxon>
        <taxon>Trypanosomatidae</taxon>
        <taxon>Trypanosoma</taxon>
        <taxon>Nannomonas</taxon>
    </lineage>
</organism>
<reference evidence="2" key="1">
    <citation type="journal article" date="2012" name="Proc. Natl. Acad. Sci. U.S.A.">
        <title>Antigenic diversity is generated by distinct evolutionary mechanisms in African trypanosome species.</title>
        <authorList>
            <person name="Jackson A.P."/>
            <person name="Berry A."/>
            <person name="Aslett M."/>
            <person name="Allison H.C."/>
            <person name="Burton P."/>
            <person name="Vavrova-Anderson J."/>
            <person name="Brown R."/>
            <person name="Browne H."/>
            <person name="Corton N."/>
            <person name="Hauser H."/>
            <person name="Gamble J."/>
            <person name="Gilderthorp R."/>
            <person name="Marcello L."/>
            <person name="McQuillan J."/>
            <person name="Otto T.D."/>
            <person name="Quail M.A."/>
            <person name="Sanders M.J."/>
            <person name="van Tonder A."/>
            <person name="Ginger M.L."/>
            <person name="Field M.C."/>
            <person name="Barry J.D."/>
            <person name="Hertz-Fowler C."/>
            <person name="Berriman M."/>
        </authorList>
    </citation>
    <scope>NUCLEOTIDE SEQUENCE</scope>
    <source>
        <strain evidence="2">IL3000</strain>
    </source>
</reference>
<evidence type="ECO:0008006" key="3">
    <source>
        <dbReference type="Google" id="ProtNLM"/>
    </source>
</evidence>
<dbReference type="EMBL" id="HE575319">
    <property type="protein sequence ID" value="CCC90948.1"/>
    <property type="molecule type" value="Genomic_DNA"/>
</dbReference>